<organism evidence="2 3">
    <name type="scientific">Paralvinella palmiformis</name>
    <dbReference type="NCBI Taxonomy" id="53620"/>
    <lineage>
        <taxon>Eukaryota</taxon>
        <taxon>Metazoa</taxon>
        <taxon>Spiralia</taxon>
        <taxon>Lophotrochozoa</taxon>
        <taxon>Annelida</taxon>
        <taxon>Polychaeta</taxon>
        <taxon>Sedentaria</taxon>
        <taxon>Canalipalpata</taxon>
        <taxon>Terebellida</taxon>
        <taxon>Terebelliformia</taxon>
        <taxon>Alvinellidae</taxon>
        <taxon>Paralvinella</taxon>
    </lineage>
</organism>
<dbReference type="EMBL" id="JAODUP010000421">
    <property type="protein sequence ID" value="KAK2150131.1"/>
    <property type="molecule type" value="Genomic_DNA"/>
</dbReference>
<evidence type="ECO:0000313" key="2">
    <source>
        <dbReference type="EMBL" id="KAK2150131.1"/>
    </source>
</evidence>
<dbReference type="Proteomes" id="UP001208570">
    <property type="component" value="Unassembled WGS sequence"/>
</dbReference>
<protein>
    <recommendedName>
        <fullName evidence="4">Death domain-containing protein</fullName>
    </recommendedName>
</protein>
<evidence type="ECO:0008006" key="4">
    <source>
        <dbReference type="Google" id="ProtNLM"/>
    </source>
</evidence>
<evidence type="ECO:0000256" key="1">
    <source>
        <dbReference type="SAM" id="Coils"/>
    </source>
</evidence>
<dbReference type="AlphaFoldDB" id="A0AAD9N052"/>
<keyword evidence="1" id="KW-0175">Coiled coil</keyword>
<evidence type="ECO:0000313" key="3">
    <source>
        <dbReference type="Proteomes" id="UP001208570"/>
    </source>
</evidence>
<feature type="coiled-coil region" evidence="1">
    <location>
        <begin position="353"/>
        <end position="411"/>
    </location>
</feature>
<gene>
    <name evidence="2" type="ORF">LSH36_421g00016</name>
</gene>
<sequence length="593" mass="70042">MALFIRTRRLDLTRLERKPQENIDVVHVILKAAIRDIGDKLRRLERQFYGARTSAEDEVRKWTKPVDNVLKSVHMGQITNSWQIDEIIRQSGEQTDHFSIDLSDLGKLQECYRKILDAVPAKFVEIVADCRTVVKYLEKYCLTFYDPHTDVPYETAEHYESKRRRYLQTIRTNLAAINANAEKFRTKQKGFDCSTLSDYGFHLARKTDSTHLCFLLLFPQSAHNVRLSLEAMTSLIDTDSDYPTFVRNDVIDFERQRDESLKGVRHLQQKFHQLSFRLKHLESEINKMETELGKLNDKEVDLMINEEELIAETNEIQVEIEMKEYRRDELIKKAAELHPQVLYEKYGQLSESLRDLKRRLPFAKRELLAARHKLQWLSGKKVELRQTKAKLDKLRREMNKIEQEKLEHEVEHDDIVKCLELAKKIFLRKVSADSVEKIFHNRPVEVNRYRLPGQRTNDDPFERVCQVVSEHIDGDWPKLYRALPFYPPRGISTIDGDIEELTNVESRVGGQYLALKALYRWRRFHTRAKVEDINSALVAIKRHDVINKIDLDLNPPEPLSEEEEEEITYVEEYLIPFVRQVERFDELRAQNRL</sequence>
<keyword evidence="3" id="KW-1185">Reference proteome</keyword>
<dbReference type="InterPro" id="IPR011029">
    <property type="entry name" value="DEATH-like_dom_sf"/>
</dbReference>
<dbReference type="CDD" id="cd01670">
    <property type="entry name" value="Death"/>
    <property type="match status" value="1"/>
</dbReference>
<accession>A0AAD9N052</accession>
<comment type="caution">
    <text evidence="2">The sequence shown here is derived from an EMBL/GenBank/DDBJ whole genome shotgun (WGS) entry which is preliminary data.</text>
</comment>
<feature type="coiled-coil region" evidence="1">
    <location>
        <begin position="264"/>
        <end position="298"/>
    </location>
</feature>
<dbReference type="Gene3D" id="1.10.533.10">
    <property type="entry name" value="Death Domain, Fas"/>
    <property type="match status" value="1"/>
</dbReference>
<proteinExistence type="predicted"/>
<reference evidence="2" key="1">
    <citation type="journal article" date="2023" name="Mol. Biol. Evol.">
        <title>Third-Generation Sequencing Reveals the Adaptive Role of the Epigenome in Three Deep-Sea Polychaetes.</title>
        <authorList>
            <person name="Perez M."/>
            <person name="Aroh O."/>
            <person name="Sun Y."/>
            <person name="Lan Y."/>
            <person name="Juniper S.K."/>
            <person name="Young C.R."/>
            <person name="Angers B."/>
            <person name="Qian P.Y."/>
        </authorList>
    </citation>
    <scope>NUCLEOTIDE SEQUENCE</scope>
    <source>
        <strain evidence="2">P08H-3</strain>
    </source>
</reference>
<name>A0AAD9N052_9ANNE</name>